<feature type="transmembrane region" description="Helical" evidence="6">
    <location>
        <begin position="210"/>
        <end position="229"/>
    </location>
</feature>
<dbReference type="Proteomes" id="UP001583193">
    <property type="component" value="Unassembled WGS sequence"/>
</dbReference>
<gene>
    <name evidence="9" type="ORF">Plec18167_006988</name>
</gene>
<dbReference type="Pfam" id="PF04547">
    <property type="entry name" value="Anoctamin"/>
    <property type="match status" value="1"/>
</dbReference>
<feature type="domain" description="Anoctamin alpha-beta plait" evidence="8">
    <location>
        <begin position="16"/>
        <end position="138"/>
    </location>
</feature>
<evidence type="ECO:0000256" key="5">
    <source>
        <dbReference type="SAM" id="MobiDB-lite"/>
    </source>
</evidence>
<reference evidence="9 10" key="1">
    <citation type="journal article" date="2024" name="IMA Fungus">
        <title>IMA Genome - F19 : A genome assembly and annotation guide to empower mycologists, including annotated draft genome sequences of Ceratocystis pirilliformis, Diaporthe australafricana, Fusarium ophioides, Paecilomyces lecythidis, and Sporothrix stenoceras.</title>
        <authorList>
            <person name="Aylward J."/>
            <person name="Wilson A.M."/>
            <person name="Visagie C.M."/>
            <person name="Spraker J."/>
            <person name="Barnes I."/>
            <person name="Buitendag C."/>
            <person name="Ceriani C."/>
            <person name="Del Mar Angel L."/>
            <person name="du Plessis D."/>
            <person name="Fuchs T."/>
            <person name="Gasser K."/>
            <person name="Kramer D."/>
            <person name="Li W."/>
            <person name="Munsamy K."/>
            <person name="Piso A."/>
            <person name="Price J.L."/>
            <person name="Sonnekus B."/>
            <person name="Thomas C."/>
            <person name="van der Nest A."/>
            <person name="van Dijk A."/>
            <person name="van Heerden A."/>
            <person name="van Vuuren N."/>
            <person name="Yilmaz N."/>
            <person name="Duong T.A."/>
            <person name="van der Merwe N.A."/>
            <person name="Wingfield M.J."/>
            <person name="Wingfield B.D."/>
        </authorList>
    </citation>
    <scope>NUCLEOTIDE SEQUENCE [LARGE SCALE GENOMIC DNA]</scope>
    <source>
        <strain evidence="9 10">CMW 18167</strain>
    </source>
</reference>
<evidence type="ECO:0000256" key="6">
    <source>
        <dbReference type="SAM" id="Phobius"/>
    </source>
</evidence>
<dbReference type="InterPro" id="IPR049456">
    <property type="entry name" value="Anoctamin_N_fung"/>
</dbReference>
<feature type="transmembrane region" description="Helical" evidence="6">
    <location>
        <begin position="592"/>
        <end position="611"/>
    </location>
</feature>
<evidence type="ECO:0000259" key="7">
    <source>
        <dbReference type="Pfam" id="PF04547"/>
    </source>
</evidence>
<dbReference type="EMBL" id="JAVDPF010000026">
    <property type="protein sequence ID" value="KAL1871837.1"/>
    <property type="molecule type" value="Genomic_DNA"/>
</dbReference>
<evidence type="ECO:0000313" key="9">
    <source>
        <dbReference type="EMBL" id="KAL1871837.1"/>
    </source>
</evidence>
<feature type="transmembrane region" description="Helical" evidence="6">
    <location>
        <begin position="179"/>
        <end position="204"/>
    </location>
</feature>
<evidence type="ECO:0000313" key="10">
    <source>
        <dbReference type="Proteomes" id="UP001583193"/>
    </source>
</evidence>
<evidence type="ECO:0000259" key="8">
    <source>
        <dbReference type="Pfam" id="PF20877"/>
    </source>
</evidence>
<evidence type="ECO:0000256" key="4">
    <source>
        <dbReference type="ARBA" id="ARBA00023136"/>
    </source>
</evidence>
<keyword evidence="4 6" id="KW-0472">Membrane</keyword>
<dbReference type="PANTHER" id="PTHR12308:SF77">
    <property type="entry name" value="MEMBRANE STRESS RESPONSE PROTEIN (IST2), PUTATIVE (AFU_ORTHOLOGUE AFUA_4G03330)-RELATED"/>
    <property type="match status" value="1"/>
</dbReference>
<organism evidence="9 10">
    <name type="scientific">Paecilomyces lecythidis</name>
    <dbReference type="NCBI Taxonomy" id="3004212"/>
    <lineage>
        <taxon>Eukaryota</taxon>
        <taxon>Fungi</taxon>
        <taxon>Dikarya</taxon>
        <taxon>Ascomycota</taxon>
        <taxon>Pezizomycotina</taxon>
        <taxon>Eurotiomycetes</taxon>
        <taxon>Eurotiomycetidae</taxon>
        <taxon>Eurotiales</taxon>
        <taxon>Thermoascaceae</taxon>
        <taxon>Paecilomyces</taxon>
    </lineage>
</organism>
<name>A0ABR3X837_9EURO</name>
<comment type="caution">
    <text evidence="9">The sequence shown here is derived from an EMBL/GenBank/DDBJ whole genome shotgun (WGS) entry which is preliminary data.</text>
</comment>
<evidence type="ECO:0000256" key="3">
    <source>
        <dbReference type="ARBA" id="ARBA00022989"/>
    </source>
</evidence>
<feature type="transmembrane region" description="Helical" evidence="6">
    <location>
        <begin position="374"/>
        <end position="391"/>
    </location>
</feature>
<evidence type="ECO:0000256" key="2">
    <source>
        <dbReference type="ARBA" id="ARBA00022692"/>
    </source>
</evidence>
<proteinExistence type="predicted"/>
<feature type="transmembrane region" description="Helical" evidence="6">
    <location>
        <begin position="325"/>
        <end position="342"/>
    </location>
</feature>
<accession>A0ABR3X837</accession>
<feature type="domain" description="Anoctamin transmembrane" evidence="7">
    <location>
        <begin position="172"/>
        <end position="634"/>
    </location>
</feature>
<feature type="region of interest" description="Disordered" evidence="5">
    <location>
        <begin position="677"/>
        <end position="711"/>
    </location>
</feature>
<feature type="transmembrane region" description="Helical" evidence="6">
    <location>
        <begin position="287"/>
        <end position="305"/>
    </location>
</feature>
<feature type="transmembrane region" description="Helical" evidence="6">
    <location>
        <begin position="513"/>
        <end position="535"/>
    </location>
</feature>
<keyword evidence="10" id="KW-1185">Reference proteome</keyword>
<dbReference type="InterPro" id="IPR049452">
    <property type="entry name" value="Anoctamin_TM"/>
</dbReference>
<keyword evidence="3 6" id="KW-1133">Transmembrane helix</keyword>
<keyword evidence="2 6" id="KW-0812">Transmembrane</keyword>
<comment type="subcellular location">
    <subcellularLocation>
        <location evidence="1">Membrane</location>
        <topology evidence="1">Multi-pass membrane protein</topology>
    </subcellularLocation>
</comment>
<dbReference type="InterPro" id="IPR007632">
    <property type="entry name" value="Anoctamin"/>
</dbReference>
<sequence length="765" mass="87619">MVLFPDRRSSDEENLGVDWVIRYQFDGADTSAAIEEFRTLVRDLDEAGLRTQVRHGTGSSLLVFVNAPRERLGHEIFKARVKDWLDGVSDIRPVGDSQTVIDGDTEAEELRSVHHLVTGRKDDGGAEVTANRGRWKNITACFPLHSPNANRGLFRRWSRIRILEAEDLDELRALFGEKVALYFAFGQCYGFFLAGAAVCATLSWMYYGPYSIGLSVISSLWCIIFVEYWKVQQTDLAIRWSSRGVGETKANRIHNVWDKGPEGHETTLRTKEIYQAEKQLLRQLPQFVFAILASVVIGAFVLVTFTVELLISEVYKGPFKAFLDFLPTISLALSLPTINSILNKAATRLTDYENYPSEAQYDAARAQKSFLSRFITYFLPLLLTAFIYVPFGDRIGPSLDALHITWLSNRVPRHTDSSHLQQQVISFVLMTVMLQFRERNFLLRGAQVSFMKYLHYLPDRPTDILHPYRRSDSSSLLLIDHPEESGFLSRVRDESEASVHDVQDNLLEICVQFGYLALFGAAWPLVPLVFLFLHWTSFRSELFKTIMERQRPAPLRTDTIGPSLRILEFVARLGCLSTAAIVHLYRRDVRQVELWSLLLTIFVTEQFYYVARYFIRTVLQKIGSETIHREEARRDAVQRRYMETFSEEAADLCRVYKPRVRFNEIMDVVIETNRRDSTAASSEYARPSEDETEDGNEPEIPHKISRRTNTDLLRDAEKSTRFWSWHQAPQETIEAGIKLIEAISVASRLGRSVPSNGQVTPKKAD</sequence>
<evidence type="ECO:0000256" key="1">
    <source>
        <dbReference type="ARBA" id="ARBA00004141"/>
    </source>
</evidence>
<dbReference type="Pfam" id="PF20877">
    <property type="entry name" value="Anoctamin_N"/>
    <property type="match status" value="1"/>
</dbReference>
<protein>
    <submittedName>
        <fullName evidence="9">Uncharacterized protein</fullName>
    </submittedName>
</protein>
<dbReference type="PANTHER" id="PTHR12308">
    <property type="entry name" value="ANOCTAMIN"/>
    <property type="match status" value="1"/>
</dbReference>